<evidence type="ECO:0000313" key="3">
    <source>
        <dbReference type="Proteomes" id="UP000652761"/>
    </source>
</evidence>
<dbReference type="AlphaFoldDB" id="A0A843TTG5"/>
<feature type="region of interest" description="Disordered" evidence="1">
    <location>
        <begin position="294"/>
        <end position="324"/>
    </location>
</feature>
<comment type="caution">
    <text evidence="2">The sequence shown here is derived from an EMBL/GenBank/DDBJ whole genome shotgun (WGS) entry which is preliminary data.</text>
</comment>
<name>A0A843TTG5_COLES</name>
<gene>
    <name evidence="2" type="ORF">Taro_003969</name>
</gene>
<accession>A0A843TTG5</accession>
<reference evidence="2" key="1">
    <citation type="submission" date="2017-07" db="EMBL/GenBank/DDBJ databases">
        <title>Taro Niue Genome Assembly and Annotation.</title>
        <authorList>
            <person name="Atibalentja N."/>
            <person name="Keating K."/>
            <person name="Fields C.J."/>
        </authorList>
    </citation>
    <scope>NUCLEOTIDE SEQUENCE</scope>
    <source>
        <strain evidence="2">Niue_2</strain>
        <tissue evidence="2">Leaf</tissue>
    </source>
</reference>
<proteinExistence type="predicted"/>
<evidence type="ECO:0000313" key="2">
    <source>
        <dbReference type="EMBL" id="MQL71639.1"/>
    </source>
</evidence>
<dbReference type="Proteomes" id="UP000652761">
    <property type="component" value="Unassembled WGS sequence"/>
</dbReference>
<protein>
    <submittedName>
        <fullName evidence="2">Uncharacterized protein</fullName>
    </submittedName>
</protein>
<organism evidence="2 3">
    <name type="scientific">Colocasia esculenta</name>
    <name type="common">Wild taro</name>
    <name type="synonym">Arum esculentum</name>
    <dbReference type="NCBI Taxonomy" id="4460"/>
    <lineage>
        <taxon>Eukaryota</taxon>
        <taxon>Viridiplantae</taxon>
        <taxon>Streptophyta</taxon>
        <taxon>Embryophyta</taxon>
        <taxon>Tracheophyta</taxon>
        <taxon>Spermatophyta</taxon>
        <taxon>Magnoliopsida</taxon>
        <taxon>Liliopsida</taxon>
        <taxon>Araceae</taxon>
        <taxon>Aroideae</taxon>
        <taxon>Colocasieae</taxon>
        <taxon>Colocasia</taxon>
    </lineage>
</organism>
<keyword evidence="3" id="KW-1185">Reference proteome</keyword>
<dbReference type="EMBL" id="NMUH01000105">
    <property type="protein sequence ID" value="MQL71639.1"/>
    <property type="molecule type" value="Genomic_DNA"/>
</dbReference>
<feature type="compositionally biased region" description="Basic and acidic residues" evidence="1">
    <location>
        <begin position="314"/>
        <end position="324"/>
    </location>
</feature>
<sequence>MSRLSEQSCRVSGAYNVDATWSAVAYLFPDLRGLTAFWGPTMGGRCDMVAMPIGVPTWSLTRPADPSHLGAHQSKTEGCAPFPPLPLSFLFFPLLLPPLSSPFPGGFSVCLGCSWWEVTSRRDDVATGMPAATSSRRSWVSRQGHDGLGRRDIVATGMGVATRSQRLDTSRLQQRQVVLPPLPFLLYCTRGTCASSLVGSHTSRSPGARHLRACPVREVVTVTWDPRPREPVEGVLRATSVLELAATWADSGAEGKTVVRTVACESLAELSWLVWDAEDSLEFYPAQASQSFFELPRSSRPRNRESSQQRQGARRAEETRRCVL</sequence>
<evidence type="ECO:0000256" key="1">
    <source>
        <dbReference type="SAM" id="MobiDB-lite"/>
    </source>
</evidence>